<dbReference type="Pfam" id="PF12697">
    <property type="entry name" value="Abhydrolase_6"/>
    <property type="match status" value="1"/>
</dbReference>
<sequence>MHGFATSPRVWSGQEADFAPRLNFENMEAESRKLVESLREKTILVGWSMGGMLAMTAAVQAQDRVCGLVLVSTTPKFIRAAGFHPGLSPVLLRRLERKIEAEGVSAFHKLIFKEEESEGREAIPPARAKKELAELARLDFRGILPQIKIPTLILHGDRDEICPPSAAIFMREKICGSELVIFPGVGHALMLEIPQLFNSHFKKFMEKYAG</sequence>
<dbReference type="InterPro" id="IPR029058">
    <property type="entry name" value="AB_hydrolase_fold"/>
</dbReference>
<name>A0A9D6YV74_UNCSA</name>
<gene>
    <name evidence="3" type="ORF">HZB08_01885</name>
</gene>
<dbReference type="GO" id="GO:0016020">
    <property type="term" value="C:membrane"/>
    <property type="evidence" value="ECO:0007669"/>
    <property type="project" value="TreeGrafter"/>
</dbReference>
<evidence type="ECO:0000313" key="3">
    <source>
        <dbReference type="EMBL" id="MBI5078754.1"/>
    </source>
</evidence>
<organism evidence="3 4">
    <name type="scientific">Candidatus Saganbacteria bacterium</name>
    <dbReference type="NCBI Taxonomy" id="2575572"/>
    <lineage>
        <taxon>Bacteria</taxon>
        <taxon>Bacillati</taxon>
        <taxon>Saganbacteria</taxon>
    </lineage>
</organism>
<proteinExistence type="predicted"/>
<dbReference type="Proteomes" id="UP000808761">
    <property type="component" value="Unassembled WGS sequence"/>
</dbReference>
<dbReference type="InterPro" id="IPR000073">
    <property type="entry name" value="AB_hydrolase_1"/>
</dbReference>
<evidence type="ECO:0000313" key="4">
    <source>
        <dbReference type="Proteomes" id="UP000808761"/>
    </source>
</evidence>
<protein>
    <submittedName>
        <fullName evidence="3">Alpha/beta hydrolase</fullName>
    </submittedName>
</protein>
<accession>A0A9D6YV74</accession>
<dbReference type="AlphaFoldDB" id="A0A9D6YV74"/>
<dbReference type="PANTHER" id="PTHR43798">
    <property type="entry name" value="MONOACYLGLYCEROL LIPASE"/>
    <property type="match status" value="1"/>
</dbReference>
<dbReference type="PANTHER" id="PTHR43798:SF31">
    <property type="entry name" value="AB HYDROLASE SUPERFAMILY PROTEIN YCLE"/>
    <property type="match status" value="1"/>
</dbReference>
<dbReference type="GO" id="GO:0016787">
    <property type="term" value="F:hydrolase activity"/>
    <property type="evidence" value="ECO:0007669"/>
    <property type="project" value="UniProtKB-KW"/>
</dbReference>
<evidence type="ECO:0000259" key="2">
    <source>
        <dbReference type="Pfam" id="PF12697"/>
    </source>
</evidence>
<reference evidence="3" key="1">
    <citation type="submission" date="2020-07" db="EMBL/GenBank/DDBJ databases">
        <title>Huge and variable diversity of episymbiotic CPR bacteria and DPANN archaea in groundwater ecosystems.</title>
        <authorList>
            <person name="He C.Y."/>
            <person name="Keren R."/>
            <person name="Whittaker M."/>
            <person name="Farag I.F."/>
            <person name="Doudna J."/>
            <person name="Cate J.H.D."/>
            <person name="Banfield J.F."/>
        </authorList>
    </citation>
    <scope>NUCLEOTIDE SEQUENCE</scope>
    <source>
        <strain evidence="3">NC_groundwater_1860_Pr3_B-0.1um_51_7</strain>
    </source>
</reference>
<dbReference type="SUPFAM" id="SSF53474">
    <property type="entry name" value="alpha/beta-Hydrolases"/>
    <property type="match status" value="1"/>
</dbReference>
<feature type="domain" description="AB hydrolase-1" evidence="2">
    <location>
        <begin position="13"/>
        <end position="197"/>
    </location>
</feature>
<dbReference type="PRINTS" id="PR00111">
    <property type="entry name" value="ABHYDROLASE"/>
</dbReference>
<dbReference type="InterPro" id="IPR050266">
    <property type="entry name" value="AB_hydrolase_sf"/>
</dbReference>
<dbReference type="EMBL" id="JACRKR010000094">
    <property type="protein sequence ID" value="MBI5078754.1"/>
    <property type="molecule type" value="Genomic_DNA"/>
</dbReference>
<keyword evidence="1 3" id="KW-0378">Hydrolase</keyword>
<evidence type="ECO:0000256" key="1">
    <source>
        <dbReference type="ARBA" id="ARBA00022801"/>
    </source>
</evidence>
<dbReference type="Gene3D" id="3.40.50.1820">
    <property type="entry name" value="alpha/beta hydrolase"/>
    <property type="match status" value="1"/>
</dbReference>
<comment type="caution">
    <text evidence="3">The sequence shown here is derived from an EMBL/GenBank/DDBJ whole genome shotgun (WGS) entry which is preliminary data.</text>
</comment>